<evidence type="ECO:0000256" key="1">
    <source>
        <dbReference type="ARBA" id="ARBA00006484"/>
    </source>
</evidence>
<dbReference type="Proteomes" id="UP001143370">
    <property type="component" value="Unassembled WGS sequence"/>
</dbReference>
<evidence type="ECO:0000313" key="5">
    <source>
        <dbReference type="EMBL" id="GLK70114.1"/>
    </source>
</evidence>
<evidence type="ECO:0000256" key="2">
    <source>
        <dbReference type="ARBA" id="ARBA00023002"/>
    </source>
</evidence>
<reference evidence="5" key="1">
    <citation type="journal article" date="2014" name="Int. J. Syst. Evol. Microbiol.">
        <title>Complete genome sequence of Corynebacterium casei LMG S-19264T (=DSM 44701T), isolated from a smear-ripened cheese.</title>
        <authorList>
            <consortium name="US DOE Joint Genome Institute (JGI-PGF)"/>
            <person name="Walter F."/>
            <person name="Albersmeier A."/>
            <person name="Kalinowski J."/>
            <person name="Ruckert C."/>
        </authorList>
    </citation>
    <scope>NUCLEOTIDE SEQUENCE</scope>
    <source>
        <strain evidence="5">VKM B-2484</strain>
    </source>
</reference>
<dbReference type="InterPro" id="IPR057326">
    <property type="entry name" value="KR_dom"/>
</dbReference>
<dbReference type="InterPro" id="IPR002347">
    <property type="entry name" value="SDR_fam"/>
</dbReference>
<gene>
    <name evidence="5" type="primary">wcbP</name>
    <name evidence="5" type="ORF">GCM10017643_02290</name>
</gene>
<evidence type="ECO:0000313" key="6">
    <source>
        <dbReference type="Proteomes" id="UP001143370"/>
    </source>
</evidence>
<proteinExistence type="inferred from homology"/>
<accession>A0A9W6J6A6</accession>
<keyword evidence="2" id="KW-0560">Oxidoreductase</keyword>
<dbReference type="GO" id="GO:0016020">
    <property type="term" value="C:membrane"/>
    <property type="evidence" value="ECO:0007669"/>
    <property type="project" value="TreeGrafter"/>
</dbReference>
<dbReference type="InterPro" id="IPR036291">
    <property type="entry name" value="NAD(P)-bd_dom_sf"/>
</dbReference>
<dbReference type="EMBL" id="BSFJ01000001">
    <property type="protein sequence ID" value="GLK70114.1"/>
    <property type="molecule type" value="Genomic_DNA"/>
</dbReference>
<dbReference type="PROSITE" id="PS00061">
    <property type="entry name" value="ADH_SHORT"/>
    <property type="match status" value="1"/>
</dbReference>
<dbReference type="PANTHER" id="PTHR44196">
    <property type="entry name" value="DEHYDROGENASE/REDUCTASE SDR FAMILY MEMBER 7B"/>
    <property type="match status" value="1"/>
</dbReference>
<evidence type="ECO:0000256" key="3">
    <source>
        <dbReference type="RuleBase" id="RU000363"/>
    </source>
</evidence>
<protein>
    <submittedName>
        <fullName evidence="5">Capsular polysaccharide biosynthesis dehydrogenase/reductase</fullName>
    </submittedName>
</protein>
<organism evidence="5 6">
    <name type="scientific">Ancylobacter dichloromethanicus</name>
    <dbReference type="NCBI Taxonomy" id="518825"/>
    <lineage>
        <taxon>Bacteria</taxon>
        <taxon>Pseudomonadati</taxon>
        <taxon>Pseudomonadota</taxon>
        <taxon>Alphaproteobacteria</taxon>
        <taxon>Hyphomicrobiales</taxon>
        <taxon>Xanthobacteraceae</taxon>
        <taxon>Ancylobacter</taxon>
    </lineage>
</organism>
<keyword evidence="6" id="KW-1185">Reference proteome</keyword>
<evidence type="ECO:0000259" key="4">
    <source>
        <dbReference type="SMART" id="SM00822"/>
    </source>
</evidence>
<dbReference type="RefSeq" id="WP_213375854.1">
    <property type="nucleotide sequence ID" value="NZ_BSFJ01000001.1"/>
</dbReference>
<comment type="caution">
    <text evidence="5">The sequence shown here is derived from an EMBL/GenBank/DDBJ whole genome shotgun (WGS) entry which is preliminary data.</text>
</comment>
<sequence length="283" mass="28858">MSGRTLPSGRHVLITGASSGLGAALARHYAQPGVRLLLTARHAGRLDAVAQACGARGAQVTSAILDVRDSETLARFVADADARTPIDTVIANAGVEASLGQGGEAEPLRDVLAQTRTNLEGAIATVLPLLDSMRARGAGRVVLVASLAGRMPVPDQPTYSATKAGLIAFGEALRPVLAARGVSLTVACPGFIATGMSEGYRGWRPLQCSAERAATAIAAAAERGARSVAFPLPLVALVRLGRCVPAPVREAVLRRFFAAQIGGAGRDAPAAAVDAAARCDSSV</sequence>
<dbReference type="GO" id="GO:0016491">
    <property type="term" value="F:oxidoreductase activity"/>
    <property type="evidence" value="ECO:0007669"/>
    <property type="project" value="UniProtKB-KW"/>
</dbReference>
<dbReference type="PRINTS" id="PR00081">
    <property type="entry name" value="GDHRDH"/>
</dbReference>
<dbReference type="AlphaFoldDB" id="A0A9W6J6A6"/>
<comment type="similarity">
    <text evidence="1 3">Belongs to the short-chain dehydrogenases/reductases (SDR) family.</text>
</comment>
<dbReference type="Pfam" id="PF00106">
    <property type="entry name" value="adh_short"/>
    <property type="match status" value="1"/>
</dbReference>
<dbReference type="PANTHER" id="PTHR44196:SF1">
    <property type="entry name" value="DEHYDROGENASE_REDUCTASE SDR FAMILY MEMBER 7B"/>
    <property type="match status" value="1"/>
</dbReference>
<dbReference type="PRINTS" id="PR00080">
    <property type="entry name" value="SDRFAMILY"/>
</dbReference>
<feature type="domain" description="Ketoreductase" evidence="4">
    <location>
        <begin position="10"/>
        <end position="195"/>
    </location>
</feature>
<dbReference type="Gene3D" id="3.40.50.720">
    <property type="entry name" value="NAD(P)-binding Rossmann-like Domain"/>
    <property type="match status" value="1"/>
</dbReference>
<reference evidence="5" key="2">
    <citation type="submission" date="2023-01" db="EMBL/GenBank/DDBJ databases">
        <authorList>
            <person name="Sun Q."/>
            <person name="Evtushenko L."/>
        </authorList>
    </citation>
    <scope>NUCLEOTIDE SEQUENCE</scope>
    <source>
        <strain evidence="5">VKM B-2484</strain>
    </source>
</reference>
<name>A0A9W6J6A6_9HYPH</name>
<dbReference type="InterPro" id="IPR020904">
    <property type="entry name" value="Sc_DH/Rdtase_CS"/>
</dbReference>
<dbReference type="SUPFAM" id="SSF51735">
    <property type="entry name" value="NAD(P)-binding Rossmann-fold domains"/>
    <property type="match status" value="1"/>
</dbReference>
<dbReference type="SMART" id="SM00822">
    <property type="entry name" value="PKS_KR"/>
    <property type="match status" value="1"/>
</dbReference>